<protein>
    <submittedName>
        <fullName evidence="2">Cyclic GMP-AMP synthase</fullName>
    </submittedName>
</protein>
<dbReference type="Proteomes" id="UP001279410">
    <property type="component" value="Unassembled WGS sequence"/>
</dbReference>
<keyword evidence="3" id="KW-1185">Reference proteome</keyword>
<evidence type="ECO:0000313" key="2">
    <source>
        <dbReference type="EMBL" id="GLD47124.1"/>
    </source>
</evidence>
<dbReference type="EMBL" id="BRZM01003292">
    <property type="protein sequence ID" value="GLD47124.1"/>
    <property type="molecule type" value="Genomic_DNA"/>
</dbReference>
<organism evidence="2 3">
    <name type="scientific">Lates japonicus</name>
    <name type="common">Japanese lates</name>
    <dbReference type="NCBI Taxonomy" id="270547"/>
    <lineage>
        <taxon>Eukaryota</taxon>
        <taxon>Metazoa</taxon>
        <taxon>Chordata</taxon>
        <taxon>Craniata</taxon>
        <taxon>Vertebrata</taxon>
        <taxon>Euteleostomi</taxon>
        <taxon>Actinopterygii</taxon>
        <taxon>Neopterygii</taxon>
        <taxon>Teleostei</taxon>
        <taxon>Neoteleostei</taxon>
        <taxon>Acanthomorphata</taxon>
        <taxon>Carangaria</taxon>
        <taxon>Carangaria incertae sedis</taxon>
        <taxon>Centropomidae</taxon>
        <taxon>Lates</taxon>
    </lineage>
</organism>
<dbReference type="AlphaFoldDB" id="A0AAD3M488"/>
<accession>A0AAD3M488</accession>
<reference evidence="2" key="1">
    <citation type="submission" date="2022-08" db="EMBL/GenBank/DDBJ databases">
        <title>Genome sequencing of akame (Lates japonicus).</title>
        <authorList>
            <person name="Hashiguchi Y."/>
            <person name="Takahashi H."/>
        </authorList>
    </citation>
    <scope>NUCLEOTIDE SEQUENCE</scope>
    <source>
        <strain evidence="2">Kochi</strain>
    </source>
</reference>
<proteinExistence type="predicted"/>
<evidence type="ECO:0000313" key="3">
    <source>
        <dbReference type="Proteomes" id="UP001279410"/>
    </source>
</evidence>
<name>A0AAD3M488_LATJO</name>
<feature type="compositionally biased region" description="Basic residues" evidence="1">
    <location>
        <begin position="18"/>
        <end position="28"/>
    </location>
</feature>
<evidence type="ECO:0000256" key="1">
    <source>
        <dbReference type="SAM" id="MobiDB-lite"/>
    </source>
</evidence>
<feature type="region of interest" description="Disordered" evidence="1">
    <location>
        <begin position="1"/>
        <end position="58"/>
    </location>
</feature>
<sequence length="125" mass="14739">MDRGQRELNLRGGPLKQHGVRRHQKKVKSSTTTPARQREESSNNNRTANWIKHSWRPQNRQTDRRWSCGWSTVPRKPAEFLKTPVSLFPDSCHRHQRRSYFEKVKIHSPDGFDMMLQLPVLHAST</sequence>
<gene>
    <name evidence="2" type="ORF">AKAME5_002712000</name>
</gene>
<comment type="caution">
    <text evidence="2">The sequence shown here is derived from an EMBL/GenBank/DDBJ whole genome shotgun (WGS) entry which is preliminary data.</text>
</comment>